<evidence type="ECO:0000313" key="3">
    <source>
        <dbReference type="Proteomes" id="UP001304461"/>
    </source>
</evidence>
<keyword evidence="1" id="KW-1133">Transmembrane helix</keyword>
<feature type="transmembrane region" description="Helical" evidence="1">
    <location>
        <begin position="37"/>
        <end position="57"/>
    </location>
</feature>
<reference evidence="2 3" key="1">
    <citation type="submission" date="2023-12" db="EMBL/GenBank/DDBJ databases">
        <title>Baltic Sea Cyanobacteria.</title>
        <authorList>
            <person name="Delbaje E."/>
            <person name="Fewer D.P."/>
            <person name="Shishido T.K."/>
        </authorList>
    </citation>
    <scope>NUCLEOTIDE SEQUENCE [LARGE SCALE GENOMIC DNA]</scope>
    <source>
        <strain evidence="2 3">UHCC 0139</strain>
    </source>
</reference>
<name>A0ABU5RVR0_9CYAN</name>
<keyword evidence="1" id="KW-0812">Transmembrane</keyword>
<evidence type="ECO:0000256" key="1">
    <source>
        <dbReference type="SAM" id="Phobius"/>
    </source>
</evidence>
<proteinExistence type="predicted"/>
<organism evidence="2 3">
    <name type="scientific">Cyanobium gracile UHCC 0139</name>
    <dbReference type="NCBI Taxonomy" id="3110308"/>
    <lineage>
        <taxon>Bacteria</taxon>
        <taxon>Bacillati</taxon>
        <taxon>Cyanobacteriota</taxon>
        <taxon>Cyanophyceae</taxon>
        <taxon>Synechococcales</taxon>
        <taxon>Prochlorococcaceae</taxon>
        <taxon>Cyanobium</taxon>
    </lineage>
</organism>
<keyword evidence="1" id="KW-0472">Membrane</keyword>
<evidence type="ECO:0000313" key="2">
    <source>
        <dbReference type="EMBL" id="MEA5391854.1"/>
    </source>
</evidence>
<dbReference type="RefSeq" id="WP_323305837.1">
    <property type="nucleotide sequence ID" value="NZ_JAYGHX010000006.1"/>
</dbReference>
<protein>
    <submittedName>
        <fullName evidence="2">Uncharacterized protein</fullName>
    </submittedName>
</protein>
<dbReference type="Proteomes" id="UP001304461">
    <property type="component" value="Unassembled WGS sequence"/>
</dbReference>
<dbReference type="EMBL" id="JAYGHX010000006">
    <property type="protein sequence ID" value="MEA5391854.1"/>
    <property type="molecule type" value="Genomic_DNA"/>
</dbReference>
<sequence length="86" mass="9080">MGAILLTVVTVLLGYGLGKGVPRLVQGSGRLARRSRFSQLAFGCLLLVPWLVGIVLLVQIPLNLGLLLPAIGYAAGMAWGRRKVGL</sequence>
<accession>A0ABU5RVR0</accession>
<gene>
    <name evidence="2" type="ORF">VB738_11360</name>
</gene>
<comment type="caution">
    <text evidence="2">The sequence shown here is derived from an EMBL/GenBank/DDBJ whole genome shotgun (WGS) entry which is preliminary data.</text>
</comment>
<keyword evidence="3" id="KW-1185">Reference proteome</keyword>